<evidence type="ECO:0000256" key="1">
    <source>
        <dbReference type="SAM" id="MobiDB-lite"/>
    </source>
</evidence>
<dbReference type="STRING" id="1198114.AciX9_1533"/>
<gene>
    <name evidence="2" type="ordered locus">AciX9_1533</name>
</gene>
<dbReference type="EMBL" id="CP002480">
    <property type="protein sequence ID" value="ADW68586.1"/>
    <property type="molecule type" value="Genomic_DNA"/>
</dbReference>
<evidence type="ECO:0000313" key="3">
    <source>
        <dbReference type="Proteomes" id="UP000000343"/>
    </source>
</evidence>
<keyword evidence="3" id="KW-1185">Reference proteome</keyword>
<organism evidence="3">
    <name type="scientific">Granulicella tundricola (strain ATCC BAA-1859 / DSM 23138 / MP5ACTX9)</name>
    <dbReference type="NCBI Taxonomy" id="1198114"/>
    <lineage>
        <taxon>Bacteria</taxon>
        <taxon>Pseudomonadati</taxon>
        <taxon>Acidobacteriota</taxon>
        <taxon>Terriglobia</taxon>
        <taxon>Terriglobales</taxon>
        <taxon>Acidobacteriaceae</taxon>
        <taxon>Granulicella</taxon>
    </lineage>
</organism>
<feature type="region of interest" description="Disordered" evidence="1">
    <location>
        <begin position="40"/>
        <end position="64"/>
    </location>
</feature>
<dbReference type="Proteomes" id="UP000000343">
    <property type="component" value="Chromosome"/>
</dbReference>
<name>E8WX25_GRATM</name>
<evidence type="ECO:0000313" key="2">
    <source>
        <dbReference type="EMBL" id="ADW68586.1"/>
    </source>
</evidence>
<dbReference type="AlphaFoldDB" id="E8WX25"/>
<sequence length="64" mass="7337">MNYKMQRGGVRLRTTVTLLQKHERAKHLFPIHVSLTRPAPDDNTLSGYCSRPNYSSSKTYATQN</sequence>
<dbReference type="HOGENOM" id="CLU_2861458_0_0_0"/>
<feature type="compositionally biased region" description="Polar residues" evidence="1">
    <location>
        <begin position="43"/>
        <end position="64"/>
    </location>
</feature>
<dbReference type="PaxDb" id="1198114-AciX9_1533"/>
<reference evidence="3" key="1">
    <citation type="submission" date="2011-01" db="EMBL/GenBank/DDBJ databases">
        <title>Complete sequence of chromosome of Acidobacterium sp. MP5ACTX9.</title>
        <authorList>
            <consortium name="US DOE Joint Genome Institute"/>
            <person name="Lucas S."/>
            <person name="Copeland A."/>
            <person name="Lapidus A."/>
            <person name="Cheng J.-F."/>
            <person name="Goodwin L."/>
            <person name="Pitluck S."/>
            <person name="Teshima H."/>
            <person name="Detter J.C."/>
            <person name="Han C."/>
            <person name="Tapia R."/>
            <person name="Land M."/>
            <person name="Hauser L."/>
            <person name="Kyrpides N."/>
            <person name="Ivanova N."/>
            <person name="Ovchinnikova G."/>
            <person name="Pagani I."/>
            <person name="Rawat S.R."/>
            <person name="Mannisto M."/>
            <person name="Haggblom M.M."/>
            <person name="Woyke T."/>
        </authorList>
    </citation>
    <scope>NUCLEOTIDE SEQUENCE [LARGE SCALE GENOMIC DNA]</scope>
    <source>
        <strain evidence="3">MP5ACTX9</strain>
    </source>
</reference>
<dbReference type="KEGG" id="acm:AciX9_1533"/>
<accession>E8WX25</accession>
<protein>
    <submittedName>
        <fullName evidence="2">Uncharacterized protein</fullName>
    </submittedName>
</protein>
<proteinExistence type="predicted"/>